<comment type="subcellular location">
    <subcellularLocation>
        <location evidence="1">Plastid</location>
        <location evidence="1">Chloroplast</location>
    </subcellularLocation>
</comment>
<dbReference type="GO" id="GO:0015629">
    <property type="term" value="C:actin cytoskeleton"/>
    <property type="evidence" value="ECO:0007669"/>
    <property type="project" value="TreeGrafter"/>
</dbReference>
<dbReference type="AlphaFoldDB" id="L1JCZ4"/>
<dbReference type="PANTHER" id="PTHR13140:SF706">
    <property type="entry name" value="DILUTE CLASS UNCONVENTIONAL MYOSIN, ISOFORM C"/>
    <property type="match status" value="1"/>
</dbReference>
<evidence type="ECO:0008006" key="6">
    <source>
        <dbReference type="Google" id="ProtNLM"/>
    </source>
</evidence>
<dbReference type="Proteomes" id="UP000011087">
    <property type="component" value="Unassembled WGS sequence"/>
</dbReference>
<feature type="compositionally biased region" description="Acidic residues" evidence="2">
    <location>
        <begin position="1039"/>
        <end position="1070"/>
    </location>
</feature>
<keyword evidence="5" id="KW-1185">Reference proteome</keyword>
<reference evidence="4" key="3">
    <citation type="submission" date="2015-06" db="UniProtKB">
        <authorList>
            <consortium name="EnsemblProtists"/>
        </authorList>
    </citation>
    <scope>IDENTIFICATION</scope>
</reference>
<dbReference type="KEGG" id="gtt:GUITHDRAFT_138311"/>
<dbReference type="PaxDb" id="55529-EKX46182"/>
<dbReference type="RefSeq" id="XP_005833162.1">
    <property type="nucleotide sequence ID" value="XM_005833105.1"/>
</dbReference>
<dbReference type="GO" id="GO:0016020">
    <property type="term" value="C:membrane"/>
    <property type="evidence" value="ECO:0007669"/>
    <property type="project" value="TreeGrafter"/>
</dbReference>
<dbReference type="STRING" id="905079.L1JCZ4"/>
<dbReference type="HOGENOM" id="CLU_271011_0_0_1"/>
<evidence type="ECO:0000256" key="1">
    <source>
        <dbReference type="ARBA" id="ARBA00004229"/>
    </source>
</evidence>
<feature type="compositionally biased region" description="Basic and acidic residues" evidence="2">
    <location>
        <begin position="1019"/>
        <end position="1038"/>
    </location>
</feature>
<dbReference type="InterPro" id="IPR027417">
    <property type="entry name" value="P-loop_NTPase"/>
</dbReference>
<dbReference type="GO" id="GO:0051015">
    <property type="term" value="F:actin filament binding"/>
    <property type="evidence" value="ECO:0007669"/>
    <property type="project" value="TreeGrafter"/>
</dbReference>
<name>L1JCZ4_GUITC</name>
<evidence type="ECO:0000313" key="5">
    <source>
        <dbReference type="Proteomes" id="UP000011087"/>
    </source>
</evidence>
<reference evidence="5" key="2">
    <citation type="submission" date="2012-11" db="EMBL/GenBank/DDBJ databases">
        <authorList>
            <person name="Kuo A."/>
            <person name="Curtis B.A."/>
            <person name="Tanifuji G."/>
            <person name="Burki F."/>
            <person name="Gruber A."/>
            <person name="Irimia M."/>
            <person name="Maruyama S."/>
            <person name="Arias M.C."/>
            <person name="Ball S.G."/>
            <person name="Gile G.H."/>
            <person name="Hirakawa Y."/>
            <person name="Hopkins J.F."/>
            <person name="Rensing S.A."/>
            <person name="Schmutz J."/>
            <person name="Symeonidi A."/>
            <person name="Elias M."/>
            <person name="Eveleigh R.J."/>
            <person name="Herman E.K."/>
            <person name="Klute M.J."/>
            <person name="Nakayama T."/>
            <person name="Obornik M."/>
            <person name="Reyes-Prieto A."/>
            <person name="Armbrust E.V."/>
            <person name="Aves S.J."/>
            <person name="Beiko R.G."/>
            <person name="Coutinho P."/>
            <person name="Dacks J.B."/>
            <person name="Durnford D.G."/>
            <person name="Fast N.M."/>
            <person name="Green B.R."/>
            <person name="Grisdale C."/>
            <person name="Hempe F."/>
            <person name="Henrissat B."/>
            <person name="Hoppner M.P."/>
            <person name="Ishida K.-I."/>
            <person name="Kim E."/>
            <person name="Koreny L."/>
            <person name="Kroth P.G."/>
            <person name="Liu Y."/>
            <person name="Malik S.-B."/>
            <person name="Maier U.G."/>
            <person name="McRose D."/>
            <person name="Mock T."/>
            <person name="Neilson J.A."/>
            <person name="Onodera N.T."/>
            <person name="Poole A.M."/>
            <person name="Pritham E.J."/>
            <person name="Richards T.A."/>
            <person name="Rocap G."/>
            <person name="Roy S.W."/>
            <person name="Sarai C."/>
            <person name="Schaack S."/>
            <person name="Shirato S."/>
            <person name="Slamovits C.H."/>
            <person name="Spencer D.F."/>
            <person name="Suzuki S."/>
            <person name="Worden A.Z."/>
            <person name="Zauner S."/>
            <person name="Barry K."/>
            <person name="Bell C."/>
            <person name="Bharti A.K."/>
            <person name="Crow J.A."/>
            <person name="Grimwood J."/>
            <person name="Kramer R."/>
            <person name="Lindquist E."/>
            <person name="Lucas S."/>
            <person name="Salamov A."/>
            <person name="McFadden G.I."/>
            <person name="Lane C.E."/>
            <person name="Keeling P.J."/>
            <person name="Gray M.W."/>
            <person name="Grigoriev I.V."/>
            <person name="Archibald J.M."/>
        </authorList>
    </citation>
    <scope>NUCLEOTIDE SEQUENCE</scope>
    <source>
        <strain evidence="5">CCMP2712</strain>
    </source>
</reference>
<feature type="compositionally biased region" description="Basic and acidic residues" evidence="2">
    <location>
        <begin position="1071"/>
        <end position="1087"/>
    </location>
</feature>
<accession>L1JCZ4</accession>
<evidence type="ECO:0000313" key="4">
    <source>
        <dbReference type="EnsemblProtists" id="EKX46182"/>
    </source>
</evidence>
<evidence type="ECO:0000256" key="2">
    <source>
        <dbReference type="SAM" id="MobiDB-lite"/>
    </source>
</evidence>
<dbReference type="EMBL" id="JH992995">
    <property type="protein sequence ID" value="EKX46182.1"/>
    <property type="molecule type" value="Genomic_DNA"/>
</dbReference>
<dbReference type="Gene3D" id="1.20.5.4820">
    <property type="match status" value="1"/>
</dbReference>
<feature type="region of interest" description="Disordered" evidence="2">
    <location>
        <begin position="1178"/>
        <end position="1199"/>
    </location>
</feature>
<dbReference type="EnsemblProtists" id="EKX46182">
    <property type="protein sequence ID" value="EKX46182"/>
    <property type="gene ID" value="GUITHDRAFT_138311"/>
</dbReference>
<organism evidence="3">
    <name type="scientific">Guillardia theta (strain CCMP2712)</name>
    <name type="common">Cryptophyte</name>
    <dbReference type="NCBI Taxonomy" id="905079"/>
    <lineage>
        <taxon>Eukaryota</taxon>
        <taxon>Cryptophyceae</taxon>
        <taxon>Pyrenomonadales</taxon>
        <taxon>Geminigeraceae</taxon>
        <taxon>Guillardia</taxon>
    </lineage>
</organism>
<dbReference type="OMA" id="DCYRAMI"/>
<feature type="compositionally biased region" description="Polar residues" evidence="2">
    <location>
        <begin position="1127"/>
        <end position="1136"/>
    </location>
</feature>
<dbReference type="eggNOG" id="KOG0161">
    <property type="taxonomic scope" value="Eukaryota"/>
</dbReference>
<protein>
    <recommendedName>
        <fullName evidence="6">Myosin motor domain-containing protein</fullName>
    </recommendedName>
</protein>
<proteinExistence type="predicted"/>
<dbReference type="GO" id="GO:0007015">
    <property type="term" value="P:actin filament organization"/>
    <property type="evidence" value="ECO:0007669"/>
    <property type="project" value="TreeGrafter"/>
</dbReference>
<feature type="compositionally biased region" description="Basic and acidic residues" evidence="2">
    <location>
        <begin position="1100"/>
        <end position="1111"/>
    </location>
</feature>
<dbReference type="InterPro" id="IPR036961">
    <property type="entry name" value="Kinesin_motor_dom_sf"/>
</dbReference>
<dbReference type="GeneID" id="17302890"/>
<sequence>MSNSIWVRPTGGQSWVEAQVISQLDGGRLRVKLSDGSELTMSARDIHRKNQPGLDAPDSLTSLKHIDLPNALHALRLRTSVGKYDTRAGPFLLLSGGLEVHSRNSRSDMEPSTCCAGVQASAYAQSVFSMMRVRRDPQLCIIEGGRREERAAMLRLILSGLLAEGKQACTAAGGSLIDKVKAAMHLLESLTTSNSTSCDSDGCFLSLVLGYEHAASGLELSAAAVKPRLVDMRRPLIAPGHEGCCRLTEQVLQACLEQEKLVADICSISDVCPNASQVGRNEETLEDWKETVSSLELLGMSESEVESVVRHAAALMVWSSAVSAMKETESCRSSTEKLARAWRKVENLLFSTGEEASDAGEESREEMSDALLGNFMMNAEAFGSCLYMMIIEKVLLAAQVALGSAKLSENPGETGGAGAGAGAGGAGAGAGLRTVTIICTKDVSECDAPAADDRRPAGSTSFQQLAARLMDDLLHHRLQSCLSAWEDQCKREQITSRTVCRARGGKHPLRLLEEGSLLERMSKLTRAALPSSRLSLLPHLSLMDQMRQWAGEMDISSSSACAAFIGGQQQLLAVEHVEQRQEYSMQQLLREDFFYVLLARYAQWLRAAAQRRAGGSFLLPRGPCAAPQADLVAAMRKELMEVEEELNSHELQSTRRFLCLQTCQERNSRYFDASFCELQLRKHRVVEASLLGREGLDRSFSHELFVHRYHPLLFGHGVVPPSHPLRDCYLLGRLSLSEQVQTVLTHCSCSSSLYCIGPTRIFLTDSLLSLLEDLRSKVVKSSAKALERHVLAWQCRRRTAPAAVQEEDASSSSSSSRASLLVRDLAEWPADRVCSTSLRVTISGCGSCGQVEAAIGPAEGLVGRVEEQLDKTRMMMTTMLEKLKGRGREGQLEVKSLSWETPGLTVSTHLHEVQQAVERHLDQNLKQQAVTRASLEQARAKVEELEEELRGRRQKEEEGSSLLLALLEQLRSEIKLAQEEAERAAQMAEQEAAGKEGGQETESTQQHAGEEEAEEEDASLQREAVREESEESPEKAEEGEAVEEGSPEEEKEVQDGDKEEEEEEEEEKEEEERQKEGEREDEGKASQEAEEVEEASTSQEDLKPHVQHQDAEVQCDPAEEQSKSSKEVQVSEQRTFPSFDQLWQEWPKVVGSSEEEGAPGYRPFNCKLMVEKEGSWKVRREKEREEGRRGEERGWDGRT</sequence>
<dbReference type="GO" id="GO:0000146">
    <property type="term" value="F:microfilament motor activity"/>
    <property type="evidence" value="ECO:0007669"/>
    <property type="project" value="TreeGrafter"/>
</dbReference>
<feature type="region of interest" description="Disordered" evidence="2">
    <location>
        <begin position="981"/>
        <end position="1136"/>
    </location>
</feature>
<dbReference type="PANTHER" id="PTHR13140">
    <property type="entry name" value="MYOSIN"/>
    <property type="match status" value="1"/>
</dbReference>
<evidence type="ECO:0000313" key="3">
    <source>
        <dbReference type="EMBL" id="EKX46182.1"/>
    </source>
</evidence>
<dbReference type="GO" id="GO:0009507">
    <property type="term" value="C:chloroplast"/>
    <property type="evidence" value="ECO:0007669"/>
    <property type="project" value="UniProtKB-SubCell"/>
</dbReference>
<gene>
    <name evidence="3" type="ORF">GUITHDRAFT_138311</name>
</gene>
<dbReference type="Gene3D" id="3.40.850.10">
    <property type="entry name" value="Kinesin motor domain"/>
    <property type="match status" value="1"/>
</dbReference>
<reference evidence="3 5" key="1">
    <citation type="journal article" date="2012" name="Nature">
        <title>Algal genomes reveal evolutionary mosaicism and the fate of nucleomorphs.</title>
        <authorList>
            <consortium name="DOE Joint Genome Institute"/>
            <person name="Curtis B.A."/>
            <person name="Tanifuji G."/>
            <person name="Burki F."/>
            <person name="Gruber A."/>
            <person name="Irimia M."/>
            <person name="Maruyama S."/>
            <person name="Arias M.C."/>
            <person name="Ball S.G."/>
            <person name="Gile G.H."/>
            <person name="Hirakawa Y."/>
            <person name="Hopkins J.F."/>
            <person name="Kuo A."/>
            <person name="Rensing S.A."/>
            <person name="Schmutz J."/>
            <person name="Symeonidi A."/>
            <person name="Elias M."/>
            <person name="Eveleigh R.J."/>
            <person name="Herman E.K."/>
            <person name="Klute M.J."/>
            <person name="Nakayama T."/>
            <person name="Obornik M."/>
            <person name="Reyes-Prieto A."/>
            <person name="Armbrust E.V."/>
            <person name="Aves S.J."/>
            <person name="Beiko R.G."/>
            <person name="Coutinho P."/>
            <person name="Dacks J.B."/>
            <person name="Durnford D.G."/>
            <person name="Fast N.M."/>
            <person name="Green B.R."/>
            <person name="Grisdale C.J."/>
            <person name="Hempel F."/>
            <person name="Henrissat B."/>
            <person name="Hoppner M.P."/>
            <person name="Ishida K."/>
            <person name="Kim E."/>
            <person name="Koreny L."/>
            <person name="Kroth P.G."/>
            <person name="Liu Y."/>
            <person name="Malik S.B."/>
            <person name="Maier U.G."/>
            <person name="McRose D."/>
            <person name="Mock T."/>
            <person name="Neilson J.A."/>
            <person name="Onodera N.T."/>
            <person name="Poole A.M."/>
            <person name="Pritham E.J."/>
            <person name="Richards T.A."/>
            <person name="Rocap G."/>
            <person name="Roy S.W."/>
            <person name="Sarai C."/>
            <person name="Schaack S."/>
            <person name="Shirato S."/>
            <person name="Slamovits C.H."/>
            <person name="Spencer D.F."/>
            <person name="Suzuki S."/>
            <person name="Worden A.Z."/>
            <person name="Zauner S."/>
            <person name="Barry K."/>
            <person name="Bell C."/>
            <person name="Bharti A.K."/>
            <person name="Crow J.A."/>
            <person name="Grimwood J."/>
            <person name="Kramer R."/>
            <person name="Lindquist E."/>
            <person name="Lucas S."/>
            <person name="Salamov A."/>
            <person name="McFadden G.I."/>
            <person name="Lane C.E."/>
            <person name="Keeling P.J."/>
            <person name="Gray M.W."/>
            <person name="Grigoriev I.V."/>
            <person name="Archibald J.M."/>
        </authorList>
    </citation>
    <scope>NUCLEOTIDE SEQUENCE</scope>
    <source>
        <strain evidence="3 5">CCMP2712</strain>
    </source>
</reference>
<dbReference type="SUPFAM" id="SSF52540">
    <property type="entry name" value="P-loop containing nucleoside triphosphate hydrolases"/>
    <property type="match status" value="2"/>
</dbReference>